<dbReference type="EMBL" id="WHUF01000008">
    <property type="protein sequence ID" value="MQA22992.1"/>
    <property type="molecule type" value="Genomic_DNA"/>
</dbReference>
<feature type="transmembrane region" description="Helical" evidence="1">
    <location>
        <begin position="120"/>
        <end position="140"/>
    </location>
</feature>
<comment type="caution">
    <text evidence="3">The sequence shown here is derived from an EMBL/GenBank/DDBJ whole genome shotgun (WGS) entry which is preliminary data.</text>
</comment>
<feature type="transmembrane region" description="Helical" evidence="1">
    <location>
        <begin position="182"/>
        <end position="204"/>
    </location>
</feature>
<dbReference type="PANTHER" id="PTHR46663:SF2">
    <property type="entry name" value="GGDEF DOMAIN-CONTAINING PROTEIN"/>
    <property type="match status" value="1"/>
</dbReference>
<feature type="domain" description="GGDEF" evidence="2">
    <location>
        <begin position="249"/>
        <end position="382"/>
    </location>
</feature>
<dbReference type="GO" id="GO:0003824">
    <property type="term" value="F:catalytic activity"/>
    <property type="evidence" value="ECO:0007669"/>
    <property type="project" value="UniProtKB-ARBA"/>
</dbReference>
<dbReference type="Pfam" id="PF00990">
    <property type="entry name" value="GGDEF"/>
    <property type="match status" value="1"/>
</dbReference>
<reference evidence="3 4" key="1">
    <citation type="submission" date="2019-10" db="EMBL/GenBank/DDBJ databases">
        <title>Two novel species isolated from a subtropical stream in China.</title>
        <authorList>
            <person name="Lu H."/>
        </authorList>
    </citation>
    <scope>NUCLEOTIDE SEQUENCE [LARGE SCALE GENOMIC DNA]</scope>
    <source>
        <strain evidence="3 4">FT103W</strain>
    </source>
</reference>
<dbReference type="SMART" id="SM00267">
    <property type="entry name" value="GGDEF"/>
    <property type="match status" value="1"/>
</dbReference>
<gene>
    <name evidence="3" type="ORF">GEV01_26070</name>
</gene>
<evidence type="ECO:0000259" key="2">
    <source>
        <dbReference type="PROSITE" id="PS50887"/>
    </source>
</evidence>
<dbReference type="RefSeq" id="WP_152808596.1">
    <property type="nucleotide sequence ID" value="NZ_WHUF01000008.1"/>
</dbReference>
<dbReference type="PROSITE" id="PS50887">
    <property type="entry name" value="GGDEF"/>
    <property type="match status" value="1"/>
</dbReference>
<keyword evidence="1" id="KW-0812">Transmembrane</keyword>
<accession>A0A843SI81</accession>
<evidence type="ECO:0000313" key="3">
    <source>
        <dbReference type="EMBL" id="MQA22992.1"/>
    </source>
</evidence>
<keyword evidence="1" id="KW-0472">Membrane</keyword>
<name>A0A843SI81_9BURK</name>
<dbReference type="CDD" id="cd01949">
    <property type="entry name" value="GGDEF"/>
    <property type="match status" value="1"/>
</dbReference>
<keyword evidence="4" id="KW-1185">Reference proteome</keyword>
<feature type="transmembrane region" description="Helical" evidence="1">
    <location>
        <begin position="93"/>
        <end position="114"/>
    </location>
</feature>
<dbReference type="Gene3D" id="3.30.70.270">
    <property type="match status" value="1"/>
</dbReference>
<dbReference type="NCBIfam" id="TIGR00254">
    <property type="entry name" value="GGDEF"/>
    <property type="match status" value="1"/>
</dbReference>
<keyword evidence="1" id="KW-1133">Transmembrane helix</keyword>
<dbReference type="InterPro" id="IPR000160">
    <property type="entry name" value="GGDEF_dom"/>
</dbReference>
<dbReference type="Proteomes" id="UP000444318">
    <property type="component" value="Unassembled WGS sequence"/>
</dbReference>
<organism evidence="3 4">
    <name type="scientific">Rugamonas rivuli</name>
    <dbReference type="NCBI Taxonomy" id="2743358"/>
    <lineage>
        <taxon>Bacteria</taxon>
        <taxon>Pseudomonadati</taxon>
        <taxon>Pseudomonadota</taxon>
        <taxon>Betaproteobacteria</taxon>
        <taxon>Burkholderiales</taxon>
        <taxon>Oxalobacteraceae</taxon>
        <taxon>Telluria group</taxon>
        <taxon>Rugamonas</taxon>
    </lineage>
</organism>
<evidence type="ECO:0000256" key="1">
    <source>
        <dbReference type="SAM" id="Phobius"/>
    </source>
</evidence>
<feature type="transmembrane region" description="Helical" evidence="1">
    <location>
        <begin position="61"/>
        <end position="86"/>
    </location>
</feature>
<dbReference type="InterPro" id="IPR052163">
    <property type="entry name" value="DGC-Regulatory_Protein"/>
</dbReference>
<dbReference type="FunFam" id="3.30.70.270:FF:000001">
    <property type="entry name" value="Diguanylate cyclase domain protein"/>
    <property type="match status" value="1"/>
</dbReference>
<dbReference type="InterPro" id="IPR029787">
    <property type="entry name" value="Nucleotide_cyclase"/>
</dbReference>
<protein>
    <submittedName>
        <fullName evidence="3">Diguanylate cyclase</fullName>
    </submittedName>
</protein>
<evidence type="ECO:0000313" key="4">
    <source>
        <dbReference type="Proteomes" id="UP000444318"/>
    </source>
</evidence>
<feature type="transmembrane region" description="Helical" evidence="1">
    <location>
        <begin position="6"/>
        <end position="24"/>
    </location>
</feature>
<proteinExistence type="predicted"/>
<dbReference type="AlphaFoldDB" id="A0A843SI81"/>
<dbReference type="InterPro" id="IPR043128">
    <property type="entry name" value="Rev_trsase/Diguanyl_cyclase"/>
</dbReference>
<sequence>MSYEVVHTFGSTTYFLFAVFFLWIKGIPRINAGAGWWAASIACALAARIILFLFLPSKNAALVIAVYVAFNVLEKPLFLTGLVRFLELDTRLAYFWLAGVIAEVWIVVGLLADWHPLIRASLYSLINSGLLACAGWFAFYRTRDYPRLPMRCLAVSSILLSVHWLTGPVLSHFSAAYFRNGFVIGTLLVSIQYFALVAAILTLFQRRVIASEAQALDLACHDPLTGLNNKRYMGTLFEQALLLATRPHQVVAVFYIDLDNFKPINDTAGHAVGDEVLKRVASRLKENTRSTDICVRIGGDEFVVIGTQLDNEEQALEIGNKLLKKIIAEIEIDGQTYGLGASIGIALYPRHGHNLDDLMKCADSAMYLVKRNGKNSCAIYQAQEEGGKAQVC</sequence>
<dbReference type="SUPFAM" id="SSF55073">
    <property type="entry name" value="Nucleotide cyclase"/>
    <property type="match status" value="1"/>
</dbReference>
<feature type="transmembrane region" description="Helical" evidence="1">
    <location>
        <begin position="152"/>
        <end position="170"/>
    </location>
</feature>
<feature type="transmembrane region" description="Helical" evidence="1">
    <location>
        <begin position="36"/>
        <end position="55"/>
    </location>
</feature>
<dbReference type="PANTHER" id="PTHR46663">
    <property type="entry name" value="DIGUANYLATE CYCLASE DGCT-RELATED"/>
    <property type="match status" value="1"/>
</dbReference>